<keyword evidence="5" id="KW-0226">DNA condensation</keyword>
<dbReference type="PANTHER" id="PTHR14418:SF5">
    <property type="entry name" value="CONDENSIN COMPLEX SUBUNIT 3"/>
    <property type="match status" value="1"/>
</dbReference>
<keyword evidence="6" id="KW-0131">Cell cycle</keyword>
<dbReference type="EnsemblMetazoa" id="Aqu2.1.04170_001">
    <property type="protein sequence ID" value="Aqu2.1.04170_001"/>
    <property type="gene ID" value="Aqu2.1.04170"/>
</dbReference>
<evidence type="ECO:0000259" key="7">
    <source>
        <dbReference type="Pfam" id="PF12719"/>
    </source>
</evidence>
<keyword evidence="3" id="KW-0132">Cell division</keyword>
<reference evidence="8" key="1">
    <citation type="submission" date="2017-05" db="UniProtKB">
        <authorList>
            <consortium name="EnsemblMetazoa"/>
        </authorList>
    </citation>
    <scope>IDENTIFICATION</scope>
</reference>
<protein>
    <recommendedName>
        <fullName evidence="7">Nuclear condensin complex subunit 3 C-terminal domain-containing protein</fullName>
    </recommendedName>
</protein>
<dbReference type="GO" id="GO:0007076">
    <property type="term" value="P:mitotic chromosome condensation"/>
    <property type="evidence" value="ECO:0007669"/>
    <property type="project" value="InterPro"/>
</dbReference>
<sequence length="161" mass="18083">MIAEIRCPSISDSATTSSTITTSQFMNMSTVNLKDDPGSLIKCLAVAGELFRDLRITKLTPPLMTLVESLLLPCIQNENPYVRDMSVFSLGLACLLDVSLARRHILLFIQVIQVDHENVQATSLKVVFDMLHLYGLEAFNLELKPSEEKEEEKEEGKEHEM</sequence>
<dbReference type="eggNOG" id="KOG2025">
    <property type="taxonomic scope" value="Eukaryota"/>
</dbReference>
<evidence type="ECO:0000256" key="5">
    <source>
        <dbReference type="ARBA" id="ARBA00023067"/>
    </source>
</evidence>
<dbReference type="InParanoid" id="A0A1X7SQ01"/>
<evidence type="ECO:0000256" key="6">
    <source>
        <dbReference type="ARBA" id="ARBA00023306"/>
    </source>
</evidence>
<organism evidence="8">
    <name type="scientific">Amphimedon queenslandica</name>
    <name type="common">Sponge</name>
    <dbReference type="NCBI Taxonomy" id="400682"/>
    <lineage>
        <taxon>Eukaryota</taxon>
        <taxon>Metazoa</taxon>
        <taxon>Porifera</taxon>
        <taxon>Demospongiae</taxon>
        <taxon>Heteroscleromorpha</taxon>
        <taxon>Haplosclerida</taxon>
        <taxon>Niphatidae</taxon>
        <taxon>Amphimedon</taxon>
    </lineage>
</organism>
<dbReference type="STRING" id="400682.A0A1X7SQ01"/>
<dbReference type="InterPro" id="IPR027165">
    <property type="entry name" value="CND3"/>
</dbReference>
<dbReference type="InterPro" id="IPR016024">
    <property type="entry name" value="ARM-type_fold"/>
</dbReference>
<evidence type="ECO:0000313" key="8">
    <source>
        <dbReference type="EnsemblMetazoa" id="Aqu2.1.04170_001"/>
    </source>
</evidence>
<dbReference type="GO" id="GO:0000793">
    <property type="term" value="C:condensed chromosome"/>
    <property type="evidence" value="ECO:0007669"/>
    <property type="project" value="TreeGrafter"/>
</dbReference>
<dbReference type="AlphaFoldDB" id="A0A1X7SQ01"/>
<evidence type="ECO:0000256" key="1">
    <source>
        <dbReference type="ARBA" id="ARBA00004286"/>
    </source>
</evidence>
<keyword evidence="2" id="KW-0158">Chromosome</keyword>
<evidence type="ECO:0000256" key="2">
    <source>
        <dbReference type="ARBA" id="ARBA00022454"/>
    </source>
</evidence>
<accession>A0A1X7SQ01</accession>
<evidence type="ECO:0000256" key="4">
    <source>
        <dbReference type="ARBA" id="ARBA00022776"/>
    </source>
</evidence>
<comment type="subcellular location">
    <subcellularLocation>
        <location evidence="1">Chromosome</location>
    </subcellularLocation>
</comment>
<evidence type="ECO:0000256" key="3">
    <source>
        <dbReference type="ARBA" id="ARBA00022618"/>
    </source>
</evidence>
<feature type="domain" description="Nuclear condensin complex subunit 3 C-terminal" evidence="7">
    <location>
        <begin position="42"/>
        <end position="153"/>
    </location>
</feature>
<dbReference type="GO" id="GO:0051301">
    <property type="term" value="P:cell division"/>
    <property type="evidence" value="ECO:0007669"/>
    <property type="project" value="UniProtKB-KW"/>
</dbReference>
<dbReference type="SUPFAM" id="SSF48371">
    <property type="entry name" value="ARM repeat"/>
    <property type="match status" value="1"/>
</dbReference>
<dbReference type="GO" id="GO:0000796">
    <property type="term" value="C:condensin complex"/>
    <property type="evidence" value="ECO:0007669"/>
    <property type="project" value="InterPro"/>
</dbReference>
<keyword evidence="4" id="KW-0498">Mitosis</keyword>
<dbReference type="Pfam" id="PF12719">
    <property type="entry name" value="Cnd3"/>
    <property type="match status" value="1"/>
</dbReference>
<dbReference type="GO" id="GO:0005737">
    <property type="term" value="C:cytoplasm"/>
    <property type="evidence" value="ECO:0007669"/>
    <property type="project" value="TreeGrafter"/>
</dbReference>
<name>A0A1X7SQ01_AMPQE</name>
<dbReference type="InterPro" id="IPR025977">
    <property type="entry name" value="Cnd3_C"/>
</dbReference>
<dbReference type="PANTHER" id="PTHR14418">
    <property type="entry name" value="CONDENSIN COMPLEX SUBUNIT 3-RELATED"/>
    <property type="match status" value="1"/>
</dbReference>
<proteinExistence type="predicted"/>